<feature type="transmembrane region" description="Helical" evidence="2">
    <location>
        <begin position="186"/>
        <end position="203"/>
    </location>
</feature>
<dbReference type="GO" id="GO:0015293">
    <property type="term" value="F:symporter activity"/>
    <property type="evidence" value="ECO:0007669"/>
    <property type="project" value="InterPro"/>
</dbReference>
<feature type="transmembrane region" description="Helical" evidence="2">
    <location>
        <begin position="215"/>
        <end position="234"/>
    </location>
</feature>
<dbReference type="Proteomes" id="UP000074561">
    <property type="component" value="Chromosome"/>
</dbReference>
<name>A0A127Q8N3_9BURK</name>
<feature type="transmembrane region" description="Helical" evidence="2">
    <location>
        <begin position="69"/>
        <end position="91"/>
    </location>
</feature>
<evidence type="ECO:0000256" key="2">
    <source>
        <dbReference type="SAM" id="Phobius"/>
    </source>
</evidence>
<dbReference type="STRING" id="279113.CPter91_3651"/>
<sequence>MIAALGLAVAFAGLWLPPVATTYLALWLAVMLILTYTAHSMLNIAYLSWGAKLQHSEPHKSGVLLGAAAWREGAGLVGVIIASIAPSIIMLKPRPQIAWAMGWYSLSFSVLLMIAMFTLLRLSPKWQSSSGSHSKLRHNWSAIKANQAFRKLLLPYFFNAVSVAIPATLVIFFIHDRLQAASKTALFLASYFIAATIGLPVWVGLAKKIGVAPSWGIGMVLAILAFSSTAWLGAGDSNKYMIVCIVAGLALGADLALPPVLLAQVIGLNETAASYYGVWTLLGKLALALSGLGLPILAYFGYQPGLAGSAALTLAYAIVPCVCKGMALILLVRSYSSYRKAAS</sequence>
<evidence type="ECO:0000313" key="3">
    <source>
        <dbReference type="EMBL" id="AMP05972.1"/>
    </source>
</evidence>
<dbReference type="PATRIC" id="fig|279113.9.peg.3622"/>
<dbReference type="PANTHER" id="PTHR11328">
    <property type="entry name" value="MAJOR FACILITATOR SUPERFAMILY DOMAIN-CONTAINING PROTEIN"/>
    <property type="match status" value="1"/>
</dbReference>
<feature type="transmembrane region" description="Helical" evidence="2">
    <location>
        <begin position="275"/>
        <end position="300"/>
    </location>
</feature>
<dbReference type="GO" id="GO:0008643">
    <property type="term" value="P:carbohydrate transport"/>
    <property type="evidence" value="ECO:0007669"/>
    <property type="project" value="InterPro"/>
</dbReference>
<dbReference type="Gene3D" id="1.20.1250.20">
    <property type="entry name" value="MFS general substrate transporter like domains"/>
    <property type="match status" value="1"/>
</dbReference>
<dbReference type="GO" id="GO:0005886">
    <property type="term" value="C:plasma membrane"/>
    <property type="evidence" value="ECO:0007669"/>
    <property type="project" value="TreeGrafter"/>
</dbReference>
<keyword evidence="2" id="KW-0472">Membrane</keyword>
<dbReference type="SUPFAM" id="SSF103473">
    <property type="entry name" value="MFS general substrate transporter"/>
    <property type="match status" value="1"/>
</dbReference>
<keyword evidence="2" id="KW-0812">Transmembrane</keyword>
<feature type="transmembrane region" description="Helical" evidence="2">
    <location>
        <begin position="240"/>
        <end position="263"/>
    </location>
</feature>
<dbReference type="InterPro" id="IPR036259">
    <property type="entry name" value="MFS_trans_sf"/>
</dbReference>
<feature type="transmembrane region" description="Helical" evidence="2">
    <location>
        <begin position="97"/>
        <end position="120"/>
    </location>
</feature>
<dbReference type="AlphaFoldDB" id="A0A127Q8N3"/>
<keyword evidence="3" id="KW-0813">Transport</keyword>
<protein>
    <submittedName>
        <fullName evidence="3">MFS/sugar transport family protein</fullName>
    </submittedName>
</protein>
<dbReference type="Pfam" id="PF13347">
    <property type="entry name" value="MFS_2"/>
    <property type="match status" value="1"/>
</dbReference>
<accession>A0A127Q8N3</accession>
<dbReference type="InterPro" id="IPR039672">
    <property type="entry name" value="MFS_2"/>
</dbReference>
<feature type="transmembrane region" description="Helical" evidence="2">
    <location>
        <begin position="31"/>
        <end position="49"/>
    </location>
</feature>
<dbReference type="PANTHER" id="PTHR11328:SF24">
    <property type="entry name" value="MAJOR FACILITATOR SUPERFAMILY (MFS) PROFILE DOMAIN-CONTAINING PROTEIN"/>
    <property type="match status" value="1"/>
</dbReference>
<feature type="transmembrane region" description="Helical" evidence="2">
    <location>
        <begin position="306"/>
        <end position="332"/>
    </location>
</feature>
<evidence type="ECO:0000256" key="1">
    <source>
        <dbReference type="ARBA" id="ARBA00009617"/>
    </source>
</evidence>
<evidence type="ECO:0000313" key="4">
    <source>
        <dbReference type="Proteomes" id="UP000074561"/>
    </source>
</evidence>
<keyword evidence="2" id="KW-1133">Transmembrane helix</keyword>
<dbReference type="KEGG" id="cpra:CPter91_3651"/>
<feature type="transmembrane region" description="Helical" evidence="2">
    <location>
        <begin position="153"/>
        <end position="174"/>
    </location>
</feature>
<comment type="similarity">
    <text evidence="1">Belongs to the sodium:galactoside symporter (TC 2.A.2) family.</text>
</comment>
<dbReference type="EMBL" id="CP013234">
    <property type="protein sequence ID" value="AMP05972.1"/>
    <property type="molecule type" value="Genomic_DNA"/>
</dbReference>
<organism evidence="3 4">
    <name type="scientific">Collimonas pratensis</name>
    <dbReference type="NCBI Taxonomy" id="279113"/>
    <lineage>
        <taxon>Bacteria</taxon>
        <taxon>Pseudomonadati</taxon>
        <taxon>Pseudomonadota</taxon>
        <taxon>Betaproteobacteria</taxon>
        <taxon>Burkholderiales</taxon>
        <taxon>Oxalobacteraceae</taxon>
        <taxon>Collimonas</taxon>
    </lineage>
</organism>
<gene>
    <name evidence="3" type="ORF">CPter91_3651</name>
</gene>
<proteinExistence type="inferred from homology"/>
<reference evidence="3 4" key="1">
    <citation type="submission" date="2015-11" db="EMBL/GenBank/DDBJ databases">
        <title>Exploring the genomic traits of fungus-feeding bacterial genus Collimonas.</title>
        <authorList>
            <person name="Song C."/>
            <person name="Schmidt R."/>
            <person name="de Jager V."/>
            <person name="Krzyzanowska D."/>
            <person name="Jongedijk E."/>
            <person name="Cankar K."/>
            <person name="Beekwilder J."/>
            <person name="van Veen A."/>
            <person name="de Boer W."/>
            <person name="van Veen J.A."/>
            <person name="Garbeva P."/>
        </authorList>
    </citation>
    <scope>NUCLEOTIDE SEQUENCE [LARGE SCALE GENOMIC DNA]</scope>
    <source>
        <strain evidence="3 4">Ter91</strain>
    </source>
</reference>
<keyword evidence="3" id="KW-0762">Sugar transport</keyword>